<accession>A0A367XCG5</accession>
<protein>
    <submittedName>
        <fullName evidence="1">Ferredoxin</fullName>
    </submittedName>
</protein>
<dbReference type="Proteomes" id="UP000252266">
    <property type="component" value="Unassembled WGS sequence"/>
</dbReference>
<dbReference type="InterPro" id="IPR036249">
    <property type="entry name" value="Thioredoxin-like_sf"/>
</dbReference>
<proteinExistence type="predicted"/>
<reference evidence="1 2" key="1">
    <citation type="submission" date="2014-07" db="EMBL/GenBank/DDBJ databases">
        <title>Draft genome sequence of Thalassospira xiamenensis IB13.</title>
        <authorList>
            <person name="Lai Q."/>
            <person name="Shao Z."/>
        </authorList>
    </citation>
    <scope>NUCLEOTIDE SEQUENCE [LARGE SCALE GENOMIC DNA]</scope>
    <source>
        <strain evidence="1 2">IB13</strain>
    </source>
</reference>
<organism evidence="1 2">
    <name type="scientific">Thalassospira xiamenensis</name>
    <dbReference type="NCBI Taxonomy" id="220697"/>
    <lineage>
        <taxon>Bacteria</taxon>
        <taxon>Pseudomonadati</taxon>
        <taxon>Pseudomonadota</taxon>
        <taxon>Alphaproteobacteria</taxon>
        <taxon>Rhodospirillales</taxon>
        <taxon>Thalassospiraceae</taxon>
        <taxon>Thalassospira</taxon>
    </lineage>
</organism>
<name>A0A367XCG5_9PROT</name>
<comment type="caution">
    <text evidence="1">The sequence shown here is derived from an EMBL/GenBank/DDBJ whole genome shotgun (WGS) entry which is preliminary data.</text>
</comment>
<evidence type="ECO:0000313" key="1">
    <source>
        <dbReference type="EMBL" id="RCK51358.1"/>
    </source>
</evidence>
<dbReference type="EMBL" id="JPWJ01000003">
    <property type="protein sequence ID" value="RCK51358.1"/>
    <property type="molecule type" value="Genomic_DNA"/>
</dbReference>
<evidence type="ECO:0000313" key="2">
    <source>
        <dbReference type="Proteomes" id="UP000252266"/>
    </source>
</evidence>
<dbReference type="CDD" id="cd02980">
    <property type="entry name" value="TRX_Fd_family"/>
    <property type="match status" value="1"/>
</dbReference>
<gene>
    <name evidence="1" type="ORF">TH44_07380</name>
</gene>
<dbReference type="SUPFAM" id="SSF52833">
    <property type="entry name" value="Thioredoxin-like"/>
    <property type="match status" value="1"/>
</dbReference>
<sequence length="111" mass="12601">MSLTTEAHFYQAHVFVCQNERPVGHERGCCNTKGATKLRNYMKIRAKELGLPMTRINTAGCLDRCELGPVMVIYPEGTWYRYETMEDVDAILNDHLVGGKVVERLRLSPGQ</sequence>
<dbReference type="AlphaFoldDB" id="A0A367XCG5"/>
<dbReference type="Gene3D" id="3.40.30.10">
    <property type="entry name" value="Glutaredoxin"/>
    <property type="match status" value="1"/>
</dbReference>